<proteinExistence type="predicted"/>
<evidence type="ECO:0000313" key="2">
    <source>
        <dbReference type="Proteomes" id="UP000887577"/>
    </source>
</evidence>
<protein>
    <submittedName>
        <fullName evidence="3">NadR/Ttd14 AAA domain-containing protein</fullName>
    </submittedName>
</protein>
<dbReference type="GO" id="GO:0035091">
    <property type="term" value="F:phosphatidylinositol binding"/>
    <property type="evidence" value="ECO:0007669"/>
    <property type="project" value="TreeGrafter"/>
</dbReference>
<reference evidence="3" key="1">
    <citation type="submission" date="2022-11" db="UniProtKB">
        <authorList>
            <consortium name="WormBaseParasite"/>
        </authorList>
    </citation>
    <scope>IDENTIFICATION</scope>
</reference>
<sequence>MSTPDPSKPPNHIVYKLVLTGGPCGGKTTGQDRLATFFEQLGWKVFTVPEAATILLGGGVKFGELSSEQAYEFQKDLLRTLIQIESVFFNQAALIKDRNVLVICDRGAMDPSAYLDAAGWDKIMRDCNLSSFELREDRYNQVVHMVTAADGAEPYYTLVNNTTRLEGVSQAISQDLATKTAWVGHPYVDIIDNAECTKFDDKILKLLQVVCDRVGVSYQDRLSKNSKKRKWLISAYDDSNFPKYEEFNVIHDYLLADKPELQVRIRERCQNNKSTFTITTRHFMNTGSRETVETRMQITEREYNRYLSMKDSSRATLHKKRRCFNYGNQYFHLDIYVEPFPPAAKGRPLMMLETYTTKLVGDPLPELPNFVKVVREITKDENFSMYKLAKVGAEPLNY</sequence>
<accession>A0A914Z0A7</accession>
<keyword evidence="2" id="KW-1185">Reference proteome</keyword>
<feature type="domain" description="NadR/Ttd14 AAA" evidence="1">
    <location>
        <begin position="16"/>
        <end position="192"/>
    </location>
</feature>
<dbReference type="Gene3D" id="3.40.50.300">
    <property type="entry name" value="P-loop containing nucleotide triphosphate hydrolases"/>
    <property type="match status" value="1"/>
</dbReference>
<dbReference type="PANTHER" id="PTHR34932:SF1">
    <property type="entry name" value="TRPL TRANSLOCATION DEFECT PROTEIN 14"/>
    <property type="match status" value="1"/>
</dbReference>
<dbReference type="AlphaFoldDB" id="A0A914Z0A7"/>
<dbReference type="Gene3D" id="2.40.320.10">
    <property type="entry name" value="Hypothetical Protein Pfu-838710-001"/>
    <property type="match status" value="1"/>
</dbReference>
<evidence type="ECO:0000259" key="1">
    <source>
        <dbReference type="Pfam" id="PF13521"/>
    </source>
</evidence>
<dbReference type="PANTHER" id="PTHR34932">
    <property type="entry name" value="TRPL TRANSLOCATION DEFECT PROTEIN 14"/>
    <property type="match status" value="1"/>
</dbReference>
<dbReference type="InterPro" id="IPR027417">
    <property type="entry name" value="P-loop_NTPase"/>
</dbReference>
<dbReference type="GO" id="GO:0045494">
    <property type="term" value="P:photoreceptor cell maintenance"/>
    <property type="evidence" value="ECO:0007669"/>
    <property type="project" value="TreeGrafter"/>
</dbReference>
<dbReference type="SUPFAM" id="SSF55154">
    <property type="entry name" value="CYTH-like phosphatases"/>
    <property type="match status" value="1"/>
</dbReference>
<dbReference type="Proteomes" id="UP000887577">
    <property type="component" value="Unplaced"/>
</dbReference>
<dbReference type="SUPFAM" id="SSF52540">
    <property type="entry name" value="P-loop containing nucleoside triphosphate hydrolases"/>
    <property type="match status" value="1"/>
</dbReference>
<evidence type="ECO:0000313" key="3">
    <source>
        <dbReference type="WBParaSite" id="PSU_v2.g5315.t1"/>
    </source>
</evidence>
<dbReference type="InterPro" id="IPR053227">
    <property type="entry name" value="TRPL-trafficking_regulator"/>
</dbReference>
<dbReference type="GO" id="GO:0070300">
    <property type="term" value="F:phosphatidic acid binding"/>
    <property type="evidence" value="ECO:0007669"/>
    <property type="project" value="TreeGrafter"/>
</dbReference>
<name>A0A914Z0A7_9BILA</name>
<dbReference type="InterPro" id="IPR033469">
    <property type="entry name" value="CYTH-like_dom_sf"/>
</dbReference>
<dbReference type="WBParaSite" id="PSU_v2.g5315.t1">
    <property type="protein sequence ID" value="PSU_v2.g5315.t1"/>
    <property type="gene ID" value="PSU_v2.g5315"/>
</dbReference>
<dbReference type="Pfam" id="PF13521">
    <property type="entry name" value="AAA_28"/>
    <property type="match status" value="1"/>
</dbReference>
<organism evidence="2 3">
    <name type="scientific">Panagrolaimus superbus</name>
    <dbReference type="NCBI Taxonomy" id="310955"/>
    <lineage>
        <taxon>Eukaryota</taxon>
        <taxon>Metazoa</taxon>
        <taxon>Ecdysozoa</taxon>
        <taxon>Nematoda</taxon>
        <taxon>Chromadorea</taxon>
        <taxon>Rhabditida</taxon>
        <taxon>Tylenchina</taxon>
        <taxon>Panagrolaimomorpha</taxon>
        <taxon>Panagrolaimoidea</taxon>
        <taxon>Panagrolaimidae</taxon>
        <taxon>Panagrolaimus</taxon>
    </lineage>
</organism>
<dbReference type="GO" id="GO:0005525">
    <property type="term" value="F:GTP binding"/>
    <property type="evidence" value="ECO:0007669"/>
    <property type="project" value="TreeGrafter"/>
</dbReference>
<dbReference type="InterPro" id="IPR038727">
    <property type="entry name" value="NadR/Ttd14_AAA_dom"/>
</dbReference>